<dbReference type="KEGG" id="halg:HUG10_04100"/>
<accession>A0A7D5KKL7</accession>
<feature type="region of interest" description="Disordered" evidence="1">
    <location>
        <begin position="311"/>
        <end position="341"/>
    </location>
</feature>
<evidence type="ECO:0008006" key="4">
    <source>
        <dbReference type="Google" id="ProtNLM"/>
    </source>
</evidence>
<dbReference type="GeneID" id="56027987"/>
<feature type="compositionally biased region" description="Low complexity" evidence="1">
    <location>
        <begin position="326"/>
        <end position="341"/>
    </location>
</feature>
<proteinExistence type="predicted"/>
<protein>
    <recommendedName>
        <fullName evidence="4">PRC-barrel domain-containing protein</fullName>
    </recommendedName>
</protein>
<gene>
    <name evidence="2" type="ORF">HUG10_04100</name>
</gene>
<dbReference type="OrthoDB" id="229248at2157"/>
<keyword evidence="3" id="KW-1185">Reference proteome</keyword>
<sequence>MSTDRETIREWADEHGTIPVRHQEGDAEGYRFVRESEMGETHERVDWDEFFTQIDEGDYVVIHHGEGADETFEVTGRRDALTRMDLEREEMEERLLEGETVRSEITETTVVERVIVEHATVESELIDTEIVDQQVVDVDLLRRECTDCELVDDRGVDEQDLFDTNRYFESIGATDYATGEPMGALGPGDELPYHAELDVKEAWAVTREIDERLTVESRIVEEDVTETDTVEDRDIDIEGLQQTIVESDILDVDMSADEVMTEYDVETDMNEDETILTYFDRQRLVEDEVVDRRRLRADVVEGELLGMETIHSEDVAETTPQEEGVETTTAGATEADTSETGTVATSDAEVEADVAETGAITLTDDEIGKTVVDSTGDEVGMVTDVDDSGRMMYIDPEPGIAERIRAALDWGSSDDDDLPIESQQIERITDEAVELKGADEMEGSVGR</sequence>
<evidence type="ECO:0000313" key="2">
    <source>
        <dbReference type="EMBL" id="QLG26775.1"/>
    </source>
</evidence>
<dbReference type="RefSeq" id="WP_179168350.1">
    <property type="nucleotide sequence ID" value="NZ_CP058529.1"/>
</dbReference>
<organism evidence="2 3">
    <name type="scientific">Halorarum halophilum</name>
    <dbReference type="NCBI Taxonomy" id="2743090"/>
    <lineage>
        <taxon>Archaea</taxon>
        <taxon>Methanobacteriati</taxon>
        <taxon>Methanobacteriota</taxon>
        <taxon>Stenosarchaea group</taxon>
        <taxon>Halobacteria</taxon>
        <taxon>Halobacteriales</taxon>
        <taxon>Haloferacaceae</taxon>
        <taxon>Halorarum</taxon>
    </lineage>
</organism>
<evidence type="ECO:0000256" key="1">
    <source>
        <dbReference type="SAM" id="MobiDB-lite"/>
    </source>
</evidence>
<reference evidence="2 3" key="1">
    <citation type="submission" date="2020-07" db="EMBL/GenBank/DDBJ databases">
        <title>Gai3-2, isolated from salt lake.</title>
        <authorList>
            <person name="Cui H."/>
            <person name="Shi X."/>
        </authorList>
    </citation>
    <scope>NUCLEOTIDE SEQUENCE [LARGE SCALE GENOMIC DNA]</scope>
    <source>
        <strain evidence="2 3">Gai3-2</strain>
    </source>
</reference>
<dbReference type="AlphaFoldDB" id="A0A7D5KKL7"/>
<name>A0A7D5KKL7_9EURY</name>
<dbReference type="Proteomes" id="UP000509750">
    <property type="component" value="Chromosome"/>
</dbReference>
<dbReference type="EMBL" id="CP058529">
    <property type="protein sequence ID" value="QLG26775.1"/>
    <property type="molecule type" value="Genomic_DNA"/>
</dbReference>
<evidence type="ECO:0000313" key="3">
    <source>
        <dbReference type="Proteomes" id="UP000509750"/>
    </source>
</evidence>